<dbReference type="RefSeq" id="WP_156220863.1">
    <property type="nucleotide sequence ID" value="NZ_WOFH01000015.1"/>
</dbReference>
<evidence type="ECO:0000313" key="2">
    <source>
        <dbReference type="EMBL" id="MUN41694.1"/>
    </source>
</evidence>
<evidence type="ECO:0008006" key="4">
    <source>
        <dbReference type="Google" id="ProtNLM"/>
    </source>
</evidence>
<proteinExistence type="predicted"/>
<dbReference type="AlphaFoldDB" id="A0A7K1LB93"/>
<evidence type="ECO:0000256" key="1">
    <source>
        <dbReference type="SAM" id="SignalP"/>
    </source>
</evidence>
<sequence>MRIRAMVIAAVLAASLVPATAAQARQPAAAQPAANGAAYAAPVTQAGGPYRWATAEDAYYQRRLTVCADSLEVRHTRGGAAFGYLGKPQTFTVQGVDAEFGSEWVYGFAYGDVNAHGYVQNGWFCL</sequence>
<name>A0A7K1LB93_9ACTN</name>
<dbReference type="EMBL" id="WOFH01000015">
    <property type="protein sequence ID" value="MUN41694.1"/>
    <property type="molecule type" value="Genomic_DNA"/>
</dbReference>
<feature type="chain" id="PRO_5029710052" description="SH3 domain-containing protein" evidence="1">
    <location>
        <begin position="25"/>
        <end position="126"/>
    </location>
</feature>
<evidence type="ECO:0000313" key="3">
    <source>
        <dbReference type="Proteomes" id="UP000432015"/>
    </source>
</evidence>
<keyword evidence="1" id="KW-0732">Signal</keyword>
<comment type="caution">
    <text evidence="2">The sequence shown here is derived from an EMBL/GenBank/DDBJ whole genome shotgun (WGS) entry which is preliminary data.</text>
</comment>
<reference evidence="2 3" key="1">
    <citation type="submission" date="2019-11" db="EMBL/GenBank/DDBJ databases">
        <authorList>
            <person name="Cao P."/>
        </authorList>
    </citation>
    <scope>NUCLEOTIDE SEQUENCE [LARGE SCALE GENOMIC DNA]</scope>
    <source>
        <strain evidence="2 3">NEAU-AAG5</strain>
    </source>
</reference>
<protein>
    <recommendedName>
        <fullName evidence="4">SH3 domain-containing protein</fullName>
    </recommendedName>
</protein>
<keyword evidence="3" id="KW-1185">Reference proteome</keyword>
<feature type="signal peptide" evidence="1">
    <location>
        <begin position="1"/>
        <end position="24"/>
    </location>
</feature>
<accession>A0A7K1LB93</accession>
<gene>
    <name evidence="2" type="ORF">GNZ18_34660</name>
</gene>
<organism evidence="2 3">
    <name type="scientific">Actinomadura litoris</name>
    <dbReference type="NCBI Taxonomy" id="2678616"/>
    <lineage>
        <taxon>Bacteria</taxon>
        <taxon>Bacillati</taxon>
        <taxon>Actinomycetota</taxon>
        <taxon>Actinomycetes</taxon>
        <taxon>Streptosporangiales</taxon>
        <taxon>Thermomonosporaceae</taxon>
        <taxon>Actinomadura</taxon>
    </lineage>
</organism>
<dbReference type="Proteomes" id="UP000432015">
    <property type="component" value="Unassembled WGS sequence"/>
</dbReference>